<proteinExistence type="predicted"/>
<evidence type="ECO:0008006" key="2">
    <source>
        <dbReference type="Google" id="ProtNLM"/>
    </source>
</evidence>
<sequence length="107" mass="11840">MKNKILTLTIILFLIGLSFVSQTVKADDGGIEGAGTVYVLRGINRDKKVLTLADVKVAYNATTVFVDSNGNKKTIDDLVLGQVISYEYNYKARYYLMPTATVIKIML</sequence>
<reference evidence="1" key="1">
    <citation type="submission" date="2018-06" db="EMBL/GenBank/DDBJ databases">
        <authorList>
            <person name="Zhirakovskaya E."/>
        </authorList>
    </citation>
    <scope>NUCLEOTIDE SEQUENCE</scope>
</reference>
<dbReference type="EMBL" id="UOFF01000159">
    <property type="protein sequence ID" value="VAW56024.1"/>
    <property type="molecule type" value="Genomic_DNA"/>
</dbReference>
<gene>
    <name evidence="1" type="ORF">MNBD_GAMMA07-1176</name>
</gene>
<accession>A0A3B0XJ55</accession>
<evidence type="ECO:0000313" key="1">
    <source>
        <dbReference type="EMBL" id="VAW56024.1"/>
    </source>
</evidence>
<organism evidence="1">
    <name type="scientific">hydrothermal vent metagenome</name>
    <dbReference type="NCBI Taxonomy" id="652676"/>
    <lineage>
        <taxon>unclassified sequences</taxon>
        <taxon>metagenomes</taxon>
        <taxon>ecological metagenomes</taxon>
    </lineage>
</organism>
<protein>
    <recommendedName>
        <fullName evidence="2">DUF5666 domain-containing protein</fullName>
    </recommendedName>
</protein>
<name>A0A3B0XJ55_9ZZZZ</name>
<dbReference type="AlphaFoldDB" id="A0A3B0XJ55"/>